<dbReference type="PANTHER" id="PTHR24148:SF81">
    <property type="entry name" value="HETEROKARYON INCOMPATIBILITY DOMAIN-CONTAINING PROTEIN"/>
    <property type="match status" value="1"/>
</dbReference>
<feature type="region of interest" description="Disordered" evidence="1">
    <location>
        <begin position="91"/>
        <end position="115"/>
    </location>
</feature>
<feature type="compositionally biased region" description="Acidic residues" evidence="1">
    <location>
        <begin position="98"/>
        <end position="109"/>
    </location>
</feature>
<evidence type="ECO:0000259" key="2">
    <source>
        <dbReference type="Pfam" id="PF06985"/>
    </source>
</evidence>
<protein>
    <submittedName>
        <fullName evidence="3">Heterokaryon incompatibility protein-domain-containing protein</fullName>
    </submittedName>
</protein>
<dbReference type="AlphaFoldDB" id="A0AAV9HP18"/>
<reference evidence="3" key="1">
    <citation type="journal article" date="2023" name="Mol. Phylogenet. Evol.">
        <title>Genome-scale phylogeny and comparative genomics of the fungal order Sordariales.</title>
        <authorList>
            <person name="Hensen N."/>
            <person name="Bonometti L."/>
            <person name="Westerberg I."/>
            <person name="Brannstrom I.O."/>
            <person name="Guillou S."/>
            <person name="Cros-Aarteil S."/>
            <person name="Calhoun S."/>
            <person name="Haridas S."/>
            <person name="Kuo A."/>
            <person name="Mondo S."/>
            <person name="Pangilinan J."/>
            <person name="Riley R."/>
            <person name="LaButti K."/>
            <person name="Andreopoulos B."/>
            <person name="Lipzen A."/>
            <person name="Chen C."/>
            <person name="Yan M."/>
            <person name="Daum C."/>
            <person name="Ng V."/>
            <person name="Clum A."/>
            <person name="Steindorff A."/>
            <person name="Ohm R.A."/>
            <person name="Martin F."/>
            <person name="Silar P."/>
            <person name="Natvig D.O."/>
            <person name="Lalanne C."/>
            <person name="Gautier V."/>
            <person name="Ament-Velasquez S.L."/>
            <person name="Kruys A."/>
            <person name="Hutchinson M.I."/>
            <person name="Powell A.J."/>
            <person name="Barry K."/>
            <person name="Miller A.N."/>
            <person name="Grigoriev I.V."/>
            <person name="Debuchy R."/>
            <person name="Gladieux P."/>
            <person name="Hiltunen Thoren M."/>
            <person name="Johannesson H."/>
        </authorList>
    </citation>
    <scope>NUCLEOTIDE SEQUENCE</scope>
    <source>
        <strain evidence="3">PSN324</strain>
    </source>
</reference>
<dbReference type="InterPro" id="IPR010730">
    <property type="entry name" value="HET"/>
</dbReference>
<reference evidence="3" key="2">
    <citation type="submission" date="2023-06" db="EMBL/GenBank/DDBJ databases">
        <authorList>
            <consortium name="Lawrence Berkeley National Laboratory"/>
            <person name="Mondo S.J."/>
            <person name="Hensen N."/>
            <person name="Bonometti L."/>
            <person name="Westerberg I."/>
            <person name="Brannstrom I.O."/>
            <person name="Guillou S."/>
            <person name="Cros-Aarteil S."/>
            <person name="Calhoun S."/>
            <person name="Haridas S."/>
            <person name="Kuo A."/>
            <person name="Pangilinan J."/>
            <person name="Riley R."/>
            <person name="Labutti K."/>
            <person name="Andreopoulos B."/>
            <person name="Lipzen A."/>
            <person name="Chen C."/>
            <person name="Yanf M."/>
            <person name="Daum C."/>
            <person name="Ng V."/>
            <person name="Clum A."/>
            <person name="Steindorff A."/>
            <person name="Ohm R."/>
            <person name="Martin F."/>
            <person name="Silar P."/>
            <person name="Natvig D."/>
            <person name="Lalanne C."/>
            <person name="Gautier V."/>
            <person name="Ament-Velasquez S.L."/>
            <person name="Kruys A."/>
            <person name="Hutchinson M.I."/>
            <person name="Powell A.J."/>
            <person name="Barry K."/>
            <person name="Miller A.N."/>
            <person name="Grigoriev I.V."/>
            <person name="Debuchy R."/>
            <person name="Gladieux P."/>
            <person name="Thoren M.H."/>
            <person name="Johannesson H."/>
        </authorList>
    </citation>
    <scope>NUCLEOTIDE SEQUENCE</scope>
    <source>
        <strain evidence="3">PSN324</strain>
    </source>
</reference>
<dbReference type="Pfam" id="PF06985">
    <property type="entry name" value="HET"/>
    <property type="match status" value="1"/>
</dbReference>
<feature type="domain" description="Heterokaryon incompatibility" evidence="2">
    <location>
        <begin position="167"/>
        <end position="299"/>
    </location>
</feature>
<proteinExistence type="predicted"/>
<name>A0AAV9HP18_9PEZI</name>
<dbReference type="Proteomes" id="UP001321749">
    <property type="component" value="Unassembled WGS sequence"/>
</dbReference>
<comment type="caution">
    <text evidence="3">The sequence shown here is derived from an EMBL/GenBank/DDBJ whole genome shotgun (WGS) entry which is preliminary data.</text>
</comment>
<evidence type="ECO:0000313" key="3">
    <source>
        <dbReference type="EMBL" id="KAK4461774.1"/>
    </source>
</evidence>
<evidence type="ECO:0000313" key="4">
    <source>
        <dbReference type="Proteomes" id="UP001321749"/>
    </source>
</evidence>
<organism evidence="3 4">
    <name type="scientific">Cladorrhinum samala</name>
    <dbReference type="NCBI Taxonomy" id="585594"/>
    <lineage>
        <taxon>Eukaryota</taxon>
        <taxon>Fungi</taxon>
        <taxon>Dikarya</taxon>
        <taxon>Ascomycota</taxon>
        <taxon>Pezizomycotina</taxon>
        <taxon>Sordariomycetes</taxon>
        <taxon>Sordariomycetidae</taxon>
        <taxon>Sordariales</taxon>
        <taxon>Podosporaceae</taxon>
        <taxon>Cladorrhinum</taxon>
    </lineage>
</organism>
<dbReference type="EMBL" id="MU864984">
    <property type="protein sequence ID" value="KAK4461774.1"/>
    <property type="molecule type" value="Genomic_DNA"/>
</dbReference>
<evidence type="ECO:0000256" key="1">
    <source>
        <dbReference type="SAM" id="MobiDB-lite"/>
    </source>
</evidence>
<accession>A0AAV9HP18</accession>
<sequence length="918" mass="102699">MSSSSWHETICSRPDVSLVDGVPFCMSCGTLGLLDDLSPSQAPPPFPVPSGGRPHLSVYWPASVQYSNTCIGASNEELSDVLNKIAEDMGASGREDSTAEENEISDAESEASSAGTLQQSLYHEDLVLPEELVGKDRIRILRLSKGKGSEPLHGNLEVHELKYFPEYEALSYTWADASGNAERTRKFYLGNAWSVFPITANCEAALRCLRLPNKERAIWIDALCINQLSVLERSCQAQMMPIIYSSAQRVLVYLGDDQPQLDLRAKHLHAYKDEWVKEWEAMDDMLKRPYFFRSWIIQEIASARSALVTDGKGWRVWPIFEKSPNTSLFLPWLRQSHNRKYLYKTPSDLVQLMIDSWTSQVYDPRDKVFSLLGVIPGAAADGLVADYSLTVEQVHTGFAAFALEKNRAADILKYAGGYVKSSRLPSWVPDWHLLSQDWDIMANIRNFHSPSSQDSFALASGISHTRSELICQPWLRNDISPVSFGGIKVHGPTGSLCVPGFKITDISEDYSKKSLSTDIAFPITAKTIKAESLLKRFRNDKLPEATTFTGTSLFIIAPHTAEKGDAVYFLHSIGQPVVLRPLSQPTIFSLVGTCFVRVQTGVSLHRGTGPLVGPMILRWLVDDGRDSWSVFKMPGHLKAAIASPHPSDDFTATLRLLENANREGAFCPSGLSEKCLELFQKLGEEVEKSWSAVVQQLFPILFLIPSLRKFDIAEPVIPVLEEMRRKFNGLAGIWGDVLRLVQARKGMTVVGEETRIEYTRRAEAYEALAVGIRDRIVEDREGNVMEELKERIAKLYMSGIGQAGENTVGREEGEEGGEWEGSEDGGQCPMWHRCVYGGTGVAWWDAMRRSMFESAGVYLRKCLDAEADEEEEVSAWKEKFELAGLEVEMAMRAVGILMERRREYVELMKEGWKPIVIV</sequence>
<keyword evidence="4" id="KW-1185">Reference proteome</keyword>
<dbReference type="PANTHER" id="PTHR24148">
    <property type="entry name" value="ANKYRIN REPEAT DOMAIN-CONTAINING PROTEIN 39 HOMOLOG-RELATED"/>
    <property type="match status" value="1"/>
</dbReference>
<gene>
    <name evidence="3" type="ORF">QBC42DRAFT_297430</name>
</gene>
<dbReference type="InterPro" id="IPR052895">
    <property type="entry name" value="HetReg/Transcr_Mod"/>
</dbReference>